<keyword evidence="18" id="KW-1185">Reference proteome</keyword>
<evidence type="ECO:0000256" key="3">
    <source>
        <dbReference type="ARBA" id="ARBA00004514"/>
    </source>
</evidence>
<dbReference type="GO" id="GO:0005783">
    <property type="term" value="C:endoplasmic reticulum"/>
    <property type="evidence" value="ECO:0007669"/>
    <property type="project" value="UniProtKB-SubCell"/>
</dbReference>
<keyword evidence="6" id="KW-0963">Cytoplasm</keyword>
<dbReference type="GO" id="GO:0005739">
    <property type="term" value="C:mitochondrion"/>
    <property type="evidence" value="ECO:0007669"/>
    <property type="project" value="UniProtKB-SubCell"/>
</dbReference>
<evidence type="ECO:0000256" key="2">
    <source>
        <dbReference type="ARBA" id="ARBA00004240"/>
    </source>
</evidence>
<feature type="domain" description="AIG1-type G" evidence="17">
    <location>
        <begin position="401"/>
        <end position="590"/>
    </location>
</feature>
<feature type="domain" description="AIG1-type G" evidence="17">
    <location>
        <begin position="165"/>
        <end position="365"/>
    </location>
</feature>
<dbReference type="InterPro" id="IPR027417">
    <property type="entry name" value="P-loop_NTPase"/>
</dbReference>
<feature type="compositionally biased region" description="Basic residues" evidence="16">
    <location>
        <begin position="14"/>
        <end position="26"/>
    </location>
</feature>
<organism evidence="18 19">
    <name type="scientific">Odobenus rosmarus divergens</name>
    <name type="common">Pacific walrus</name>
    <dbReference type="NCBI Taxonomy" id="9708"/>
    <lineage>
        <taxon>Eukaryota</taxon>
        <taxon>Metazoa</taxon>
        <taxon>Chordata</taxon>
        <taxon>Craniata</taxon>
        <taxon>Vertebrata</taxon>
        <taxon>Euteleostomi</taxon>
        <taxon>Mammalia</taxon>
        <taxon>Eutheria</taxon>
        <taxon>Laurasiatheria</taxon>
        <taxon>Carnivora</taxon>
        <taxon>Caniformia</taxon>
        <taxon>Pinnipedia</taxon>
        <taxon>Odobenidae</taxon>
        <taxon>Odobenus</taxon>
    </lineage>
</organism>
<keyword evidence="11" id="KW-0496">Mitochondrion</keyword>
<dbReference type="InterPro" id="IPR006703">
    <property type="entry name" value="G_AIG1"/>
</dbReference>
<comment type="similarity">
    <text evidence="5">Belongs to the TRAFAC class TrmE-Era-EngA-EngB-Septin-like GTPase superfamily. AIG1/Toc34/Toc159-like paraseptin GTPase family. IAN subfamily.</text>
</comment>
<evidence type="ECO:0000313" key="19">
    <source>
        <dbReference type="RefSeq" id="XP_004408935.1"/>
    </source>
</evidence>
<keyword evidence="7" id="KW-0677">Repeat</keyword>
<evidence type="ECO:0000256" key="10">
    <source>
        <dbReference type="ARBA" id="ARBA00023034"/>
    </source>
</evidence>
<dbReference type="AlphaFoldDB" id="A0A9B0GZB6"/>
<dbReference type="InterPro" id="IPR045058">
    <property type="entry name" value="GIMA/IAN/Toc"/>
</dbReference>
<evidence type="ECO:0000256" key="4">
    <source>
        <dbReference type="ARBA" id="ARBA00004555"/>
    </source>
</evidence>
<keyword evidence="8" id="KW-0547">Nucleotide-binding</keyword>
<dbReference type="PANTHER" id="PTHR10903">
    <property type="entry name" value="GTPASE, IMAP FAMILY MEMBER-RELATED"/>
    <property type="match status" value="1"/>
</dbReference>
<evidence type="ECO:0000256" key="13">
    <source>
        <dbReference type="ARBA" id="ARBA00056809"/>
    </source>
</evidence>
<keyword evidence="9" id="KW-0256">Endoplasmic reticulum</keyword>
<evidence type="ECO:0000256" key="15">
    <source>
        <dbReference type="ARBA" id="ARBA00077278"/>
    </source>
</evidence>
<proteinExistence type="inferred from homology"/>
<evidence type="ECO:0000256" key="12">
    <source>
        <dbReference type="ARBA" id="ARBA00023134"/>
    </source>
</evidence>
<gene>
    <name evidence="19" type="primary">GIMAP8</name>
</gene>
<dbReference type="RefSeq" id="XP_004408935.1">
    <property type="nucleotide sequence ID" value="XM_004408878.1"/>
</dbReference>
<evidence type="ECO:0000256" key="16">
    <source>
        <dbReference type="SAM" id="MobiDB-lite"/>
    </source>
</evidence>
<evidence type="ECO:0000256" key="8">
    <source>
        <dbReference type="ARBA" id="ARBA00022741"/>
    </source>
</evidence>
<dbReference type="Proteomes" id="UP000245340">
    <property type="component" value="Unplaced"/>
</dbReference>
<keyword evidence="10" id="KW-0333">Golgi apparatus</keyword>
<name>A0A9B0GZB6_ODORO</name>
<evidence type="ECO:0000256" key="9">
    <source>
        <dbReference type="ARBA" id="ARBA00022824"/>
    </source>
</evidence>
<feature type="region of interest" description="Disordered" evidence="16">
    <location>
        <begin position="1"/>
        <end position="53"/>
    </location>
</feature>
<evidence type="ECO:0000313" key="18">
    <source>
        <dbReference type="Proteomes" id="UP000245340"/>
    </source>
</evidence>
<dbReference type="FunFam" id="3.40.50.300:FF:000536">
    <property type="entry name" value="GTPase IMAP family member 8"/>
    <property type="match status" value="3"/>
</dbReference>
<evidence type="ECO:0000256" key="11">
    <source>
        <dbReference type="ARBA" id="ARBA00023128"/>
    </source>
</evidence>
<evidence type="ECO:0000256" key="1">
    <source>
        <dbReference type="ARBA" id="ARBA00004173"/>
    </source>
</evidence>
<reference evidence="19" key="1">
    <citation type="submission" date="2025-08" db="UniProtKB">
        <authorList>
            <consortium name="RefSeq"/>
        </authorList>
    </citation>
    <scope>IDENTIFICATION</scope>
</reference>
<sequence>MILSADPPEARLGPHPRRRSPRRRLRSPVPTCLPLGRRSREPGTRANFTPNPPDGLCASRLSINLATSSCSEVQFVRRIPPLPRRARRCFLSTLPAGTSATSPEPWSLRRSRGRDRGPLTVRLYWVHLDDRRLSLHLNILNHIGKVPSPITNGSPCQQREPGCPMQELRLLLLGSSGAGKSATGNTILGKTVFASRCSGQMVTTMCQRMSGATGEWKVVVIDTPDLFSSLSCAKDKQCNIEHCLELSAPSLHALLLVIPIGHYKVEDKEAVRGIHELFGAEAKRYIIIVFTREDDLEDVSLQDYIKGEEYLTKLVENYGGRYCALNNKASEEERAHQVKGLLGQVQNLVDENGGPYIVNFRNESSGFLDCVNEATSQKEDKPHGQEEKQLQAPGCKPEPGLPNLKVLLVGKRGAGKSTAGNHLLGKRQFETKFSEESVTQRFVSGSRIWREKEVVILDTPDISSSKDIRAELQRHDFGRPHAFLLVTPLGSFAKKDEAVLDTIRGSFGDKFVQYLIILLTRKEDLGDQDVEMFLKNKNKALYKLIKACKDRFCIFNYRVTGEEEEHQVDKLLETVESMVQQNGGRPCSFRGEDTLSIVLVGRSGTGKSATGNTILGSLDFCSQFRAQPVTQTCQSSKRMWGRLQVVVVDTPSLCLMTSAEGGLFPLEEEVRRCLSCCEEGNKVLVLVFQLGRFTQEDRRAVKDLESIFGEEVLRYTIVLFTRKEDLESGDLSDYVHNTDNRTLKNIIKKCGGRVCAFNNRETGQARENQAVELLKMANELIKSHGGQGYPHEWEKVSKIIKNAREKPKPIGLLKNLKEVLS</sequence>
<evidence type="ECO:0000256" key="14">
    <source>
        <dbReference type="ARBA" id="ARBA00073539"/>
    </source>
</evidence>
<keyword evidence="12" id="KW-0342">GTP-binding</keyword>
<comment type="function">
    <text evidence="13">Exerts an anti-apoptotic effect in the immune system and is involved in responses to infections.</text>
</comment>
<evidence type="ECO:0000256" key="7">
    <source>
        <dbReference type="ARBA" id="ARBA00022737"/>
    </source>
</evidence>
<protein>
    <recommendedName>
        <fullName evidence="14">GTPase IMAP family member 8</fullName>
    </recommendedName>
    <alternativeName>
        <fullName evidence="15">Immune-associated nucleotide-binding protein 9</fullName>
    </alternativeName>
</protein>
<dbReference type="CDD" id="cd01852">
    <property type="entry name" value="AIG1"/>
    <property type="match status" value="2"/>
</dbReference>
<evidence type="ECO:0000256" key="6">
    <source>
        <dbReference type="ARBA" id="ARBA00022490"/>
    </source>
</evidence>
<dbReference type="Pfam" id="PF04548">
    <property type="entry name" value="AIG1"/>
    <property type="match status" value="3"/>
</dbReference>
<evidence type="ECO:0000256" key="5">
    <source>
        <dbReference type="ARBA" id="ARBA00008535"/>
    </source>
</evidence>
<dbReference type="Gene3D" id="3.40.50.300">
    <property type="entry name" value="P-loop containing nucleotide triphosphate hydrolases"/>
    <property type="match status" value="3"/>
</dbReference>
<feature type="domain" description="AIG1-type G" evidence="17">
    <location>
        <begin position="592"/>
        <end position="798"/>
    </location>
</feature>
<dbReference type="GO" id="GO:0005794">
    <property type="term" value="C:Golgi apparatus"/>
    <property type="evidence" value="ECO:0007669"/>
    <property type="project" value="UniProtKB-SubCell"/>
</dbReference>
<dbReference type="PANTHER" id="PTHR10903:SF73">
    <property type="entry name" value="GTPASE IMAP FAMILY MEMBER 8"/>
    <property type="match status" value="1"/>
</dbReference>
<dbReference type="GO" id="GO:0005525">
    <property type="term" value="F:GTP binding"/>
    <property type="evidence" value="ECO:0007669"/>
    <property type="project" value="UniProtKB-KW"/>
</dbReference>
<feature type="compositionally biased region" description="Basic and acidic residues" evidence="16">
    <location>
        <begin position="376"/>
        <end position="389"/>
    </location>
</feature>
<dbReference type="PROSITE" id="PS51720">
    <property type="entry name" value="G_AIG1"/>
    <property type="match status" value="3"/>
</dbReference>
<comment type="subcellular location">
    <subcellularLocation>
        <location evidence="3">Cytoplasm</location>
        <location evidence="3">Cytosol</location>
    </subcellularLocation>
    <subcellularLocation>
        <location evidence="2">Endoplasmic reticulum</location>
    </subcellularLocation>
    <subcellularLocation>
        <location evidence="4">Golgi apparatus</location>
    </subcellularLocation>
    <subcellularLocation>
        <location evidence="1">Mitochondrion</location>
    </subcellularLocation>
</comment>
<accession>A0A9B0GZB6</accession>
<dbReference type="GO" id="GO:0005829">
    <property type="term" value="C:cytosol"/>
    <property type="evidence" value="ECO:0007669"/>
    <property type="project" value="UniProtKB-SubCell"/>
</dbReference>
<dbReference type="SUPFAM" id="SSF52540">
    <property type="entry name" value="P-loop containing nucleoside triphosphate hydrolases"/>
    <property type="match status" value="3"/>
</dbReference>
<feature type="region of interest" description="Disordered" evidence="16">
    <location>
        <begin position="374"/>
        <end position="399"/>
    </location>
</feature>
<evidence type="ECO:0000259" key="17">
    <source>
        <dbReference type="PROSITE" id="PS51720"/>
    </source>
</evidence>